<organism evidence="2 3">
    <name type="scientific">Asaia siamensis</name>
    <dbReference type="NCBI Taxonomy" id="110479"/>
    <lineage>
        <taxon>Bacteria</taxon>
        <taxon>Pseudomonadati</taxon>
        <taxon>Pseudomonadota</taxon>
        <taxon>Alphaproteobacteria</taxon>
        <taxon>Acetobacterales</taxon>
        <taxon>Acetobacteraceae</taxon>
        <taxon>Asaia</taxon>
    </lineage>
</organism>
<comment type="caution">
    <text evidence="2">The sequence shown here is derived from an EMBL/GenBank/DDBJ whole genome shotgun (WGS) entry which is preliminary data.</text>
</comment>
<protein>
    <submittedName>
        <fullName evidence="2">Uncharacterized protein</fullName>
    </submittedName>
</protein>
<feature type="region of interest" description="Disordered" evidence="1">
    <location>
        <begin position="37"/>
        <end position="79"/>
    </location>
</feature>
<sequence length="79" mass="8875">MTPRIENHGQMRADMIAQQALKHVGEAEHCIDRHAFRAAHGGQRMKGTENEARAIDENEMGRSAHAATDRNEVNKKRVS</sequence>
<dbReference type="EMBL" id="BMCH01000003">
    <property type="protein sequence ID" value="GGC28995.1"/>
    <property type="molecule type" value="Genomic_DNA"/>
</dbReference>
<proteinExistence type="predicted"/>
<accession>A0ABQ1LSE7</accession>
<reference evidence="3" key="1">
    <citation type="journal article" date="2019" name="Int. J. Syst. Evol. Microbiol.">
        <title>The Global Catalogue of Microorganisms (GCM) 10K type strain sequencing project: providing services to taxonomists for standard genome sequencing and annotation.</title>
        <authorList>
            <consortium name="The Broad Institute Genomics Platform"/>
            <consortium name="The Broad Institute Genome Sequencing Center for Infectious Disease"/>
            <person name="Wu L."/>
            <person name="Ma J."/>
        </authorList>
    </citation>
    <scope>NUCLEOTIDE SEQUENCE [LARGE SCALE GENOMIC DNA]</scope>
    <source>
        <strain evidence="3">CCM 7132</strain>
    </source>
</reference>
<evidence type="ECO:0000313" key="2">
    <source>
        <dbReference type="EMBL" id="GGC28995.1"/>
    </source>
</evidence>
<dbReference type="Proteomes" id="UP000637769">
    <property type="component" value="Unassembled WGS sequence"/>
</dbReference>
<gene>
    <name evidence="2" type="ORF">GCM10007207_13080</name>
</gene>
<feature type="compositionally biased region" description="Basic and acidic residues" evidence="1">
    <location>
        <begin position="46"/>
        <end position="79"/>
    </location>
</feature>
<evidence type="ECO:0000313" key="3">
    <source>
        <dbReference type="Proteomes" id="UP000637769"/>
    </source>
</evidence>
<keyword evidence="3" id="KW-1185">Reference proteome</keyword>
<name>A0ABQ1LSE7_9PROT</name>
<evidence type="ECO:0000256" key="1">
    <source>
        <dbReference type="SAM" id="MobiDB-lite"/>
    </source>
</evidence>